<dbReference type="EMBL" id="QJKJ01005284">
    <property type="protein sequence ID" value="RDX90781.1"/>
    <property type="molecule type" value="Genomic_DNA"/>
</dbReference>
<sequence>MKNILSHVISTDGIVVDPVKVEIVLQWECLKTTTEIRSFMEIYQRVFKDSNIVNPSNLKRAIVCMDRSKRLTTSPILVLLDPNELFEVYYDESHHGLEYVFMRQQKVVA</sequence>
<reference evidence="1" key="1">
    <citation type="submission" date="2018-05" db="EMBL/GenBank/DDBJ databases">
        <title>Draft genome of Mucuna pruriens seed.</title>
        <authorList>
            <person name="Nnadi N.E."/>
            <person name="Vos R."/>
            <person name="Hasami M.H."/>
            <person name="Devisetty U.K."/>
            <person name="Aguiy J.C."/>
        </authorList>
    </citation>
    <scope>NUCLEOTIDE SEQUENCE [LARGE SCALE GENOMIC DNA]</scope>
    <source>
        <strain evidence="1">JCA_2017</strain>
    </source>
</reference>
<keyword evidence="2" id="KW-1185">Reference proteome</keyword>
<comment type="caution">
    <text evidence="1">The sequence shown here is derived from an EMBL/GenBank/DDBJ whole genome shotgun (WGS) entry which is preliminary data.</text>
</comment>
<accession>A0A371GJQ1</accession>
<proteinExistence type="predicted"/>
<evidence type="ECO:0000313" key="2">
    <source>
        <dbReference type="Proteomes" id="UP000257109"/>
    </source>
</evidence>
<gene>
    <name evidence="1" type="ORF">CR513_27328</name>
</gene>
<protein>
    <recommendedName>
        <fullName evidence="3">Reverse transcriptase/retrotransposon-derived protein RNase H-like domain-containing protein</fullName>
    </recommendedName>
</protein>
<organism evidence="1 2">
    <name type="scientific">Mucuna pruriens</name>
    <name type="common">Velvet bean</name>
    <name type="synonym">Dolichos pruriens</name>
    <dbReference type="NCBI Taxonomy" id="157652"/>
    <lineage>
        <taxon>Eukaryota</taxon>
        <taxon>Viridiplantae</taxon>
        <taxon>Streptophyta</taxon>
        <taxon>Embryophyta</taxon>
        <taxon>Tracheophyta</taxon>
        <taxon>Spermatophyta</taxon>
        <taxon>Magnoliopsida</taxon>
        <taxon>eudicotyledons</taxon>
        <taxon>Gunneridae</taxon>
        <taxon>Pentapetalae</taxon>
        <taxon>rosids</taxon>
        <taxon>fabids</taxon>
        <taxon>Fabales</taxon>
        <taxon>Fabaceae</taxon>
        <taxon>Papilionoideae</taxon>
        <taxon>50 kb inversion clade</taxon>
        <taxon>NPAAA clade</taxon>
        <taxon>indigoferoid/millettioid clade</taxon>
        <taxon>Phaseoleae</taxon>
        <taxon>Mucuna</taxon>
    </lineage>
</organism>
<evidence type="ECO:0000313" key="1">
    <source>
        <dbReference type="EMBL" id="RDX90781.1"/>
    </source>
</evidence>
<name>A0A371GJQ1_MUCPR</name>
<dbReference type="SUPFAM" id="SSF56672">
    <property type="entry name" value="DNA/RNA polymerases"/>
    <property type="match status" value="1"/>
</dbReference>
<feature type="non-terminal residue" evidence="1">
    <location>
        <position position="1"/>
    </location>
</feature>
<dbReference type="InterPro" id="IPR043502">
    <property type="entry name" value="DNA/RNA_pol_sf"/>
</dbReference>
<dbReference type="OrthoDB" id="415724at2759"/>
<dbReference type="AlphaFoldDB" id="A0A371GJQ1"/>
<dbReference type="Proteomes" id="UP000257109">
    <property type="component" value="Unassembled WGS sequence"/>
</dbReference>
<evidence type="ECO:0008006" key="3">
    <source>
        <dbReference type="Google" id="ProtNLM"/>
    </source>
</evidence>